<dbReference type="CDD" id="cd20070">
    <property type="entry name" value="5TM_YidC_Alb3"/>
    <property type="match status" value="1"/>
</dbReference>
<dbReference type="RefSeq" id="WP_008824877.1">
    <property type="nucleotide sequence ID" value="NZ_AFNU02000004.1"/>
</dbReference>
<name>F7PWT4_9MOLU</name>
<organism evidence="12 13">
    <name type="scientific">Haloplasma contractile SSD-17B</name>
    <dbReference type="NCBI Taxonomy" id="1033810"/>
    <lineage>
        <taxon>Bacteria</taxon>
        <taxon>Bacillati</taxon>
        <taxon>Mycoplasmatota</taxon>
        <taxon>Mollicutes</taxon>
        <taxon>Haloplasmatales</taxon>
        <taxon>Haloplasmataceae</taxon>
        <taxon>Haloplasma</taxon>
    </lineage>
</organism>
<dbReference type="InterPro" id="IPR001708">
    <property type="entry name" value="YidC/ALB3/OXA1/COX18"/>
</dbReference>
<evidence type="ECO:0000256" key="5">
    <source>
        <dbReference type="ARBA" id="ARBA00022927"/>
    </source>
</evidence>
<dbReference type="Pfam" id="PF02096">
    <property type="entry name" value="60KD_IMP"/>
    <property type="match status" value="1"/>
</dbReference>
<keyword evidence="2" id="KW-0813">Transport</keyword>
<evidence type="ECO:0000256" key="7">
    <source>
        <dbReference type="ARBA" id="ARBA00023136"/>
    </source>
</evidence>
<evidence type="ECO:0000256" key="1">
    <source>
        <dbReference type="ARBA" id="ARBA00004651"/>
    </source>
</evidence>
<dbReference type="InterPro" id="IPR028055">
    <property type="entry name" value="YidC/Oxa/ALB_C"/>
</dbReference>
<evidence type="ECO:0000256" key="10">
    <source>
        <dbReference type="SAM" id="Phobius"/>
    </source>
</evidence>
<evidence type="ECO:0000313" key="12">
    <source>
        <dbReference type="EMBL" id="ERJ12541.1"/>
    </source>
</evidence>
<evidence type="ECO:0000256" key="6">
    <source>
        <dbReference type="ARBA" id="ARBA00022989"/>
    </source>
</evidence>
<dbReference type="GO" id="GO:0032977">
    <property type="term" value="F:membrane insertase activity"/>
    <property type="evidence" value="ECO:0007669"/>
    <property type="project" value="InterPro"/>
</dbReference>
<dbReference type="AlphaFoldDB" id="F7PWT4"/>
<evidence type="ECO:0000256" key="4">
    <source>
        <dbReference type="ARBA" id="ARBA00022692"/>
    </source>
</evidence>
<dbReference type="PANTHER" id="PTHR12428:SF65">
    <property type="entry name" value="CYTOCHROME C OXIDASE ASSEMBLY PROTEIN COX18, MITOCHONDRIAL"/>
    <property type="match status" value="1"/>
</dbReference>
<keyword evidence="6 10" id="KW-1133">Transmembrane helix</keyword>
<accession>F7PWT4</accession>
<dbReference type="STRING" id="1033810.HLPCO_001527"/>
<feature type="transmembrane region" description="Helical" evidence="10">
    <location>
        <begin position="133"/>
        <end position="153"/>
    </location>
</feature>
<sequence length="288" mass="32756">MKNKLRKLSLLAITLIGLASMTGCSPYQDGDRNLPRTEFNGFWDNYLVQPISWVLHQMSENTGEFAIGIILTTIIVRTVLFPVYTKTNESSQKMQEVQPQMKKLQAKYAGKTDPESKQKMQVEMMALYKEHGVNPLAGCIMPFLQMPVFMAMYHSVVRTPTIQKFGPFIDKTDTMHFLGLNLSDSPIVTGDGFTITGIEYLILPILVAATSILMQRVSMYGMSEEAKNNPMMKNMLFIMPVMMLVFSSIQPIALALYWFVGNIYSTLQIVFVKNPFDFKIIEKLKFKK</sequence>
<protein>
    <submittedName>
        <fullName evidence="12">Membrane protein insertase YidC 2</fullName>
    </submittedName>
</protein>
<dbReference type="OrthoDB" id="9780552at2"/>
<feature type="transmembrane region" description="Helical" evidence="10">
    <location>
        <begin position="65"/>
        <end position="84"/>
    </location>
</feature>
<keyword evidence="8" id="KW-0143">Chaperone</keyword>
<dbReference type="Proteomes" id="UP000005707">
    <property type="component" value="Unassembled WGS sequence"/>
</dbReference>
<keyword evidence="7 10" id="KW-0472">Membrane</keyword>
<evidence type="ECO:0000313" key="13">
    <source>
        <dbReference type="Proteomes" id="UP000005707"/>
    </source>
</evidence>
<dbReference type="InParanoid" id="F7PWT4"/>
<evidence type="ECO:0000256" key="2">
    <source>
        <dbReference type="ARBA" id="ARBA00022448"/>
    </source>
</evidence>
<keyword evidence="3" id="KW-1003">Cell membrane</keyword>
<dbReference type="GO" id="GO:0015031">
    <property type="term" value="P:protein transport"/>
    <property type="evidence" value="ECO:0007669"/>
    <property type="project" value="UniProtKB-KW"/>
</dbReference>
<evidence type="ECO:0000256" key="9">
    <source>
        <dbReference type="RuleBase" id="RU003945"/>
    </source>
</evidence>
<dbReference type="PANTHER" id="PTHR12428">
    <property type="entry name" value="OXA1"/>
    <property type="match status" value="1"/>
</dbReference>
<dbReference type="eggNOG" id="COG0706">
    <property type="taxonomic scope" value="Bacteria"/>
</dbReference>
<gene>
    <name evidence="12" type="primary">yidC2</name>
    <name evidence="12" type="ORF">HLPCO_001527</name>
</gene>
<comment type="caution">
    <text evidence="12">The sequence shown here is derived from an EMBL/GenBank/DDBJ whole genome shotgun (WGS) entry which is preliminary data.</text>
</comment>
<dbReference type="EMBL" id="AFNU02000004">
    <property type="protein sequence ID" value="ERJ12541.1"/>
    <property type="molecule type" value="Genomic_DNA"/>
</dbReference>
<dbReference type="GO" id="GO:0051205">
    <property type="term" value="P:protein insertion into membrane"/>
    <property type="evidence" value="ECO:0007669"/>
    <property type="project" value="TreeGrafter"/>
</dbReference>
<feature type="transmembrane region" description="Helical" evidence="10">
    <location>
        <begin position="192"/>
        <end position="214"/>
    </location>
</feature>
<dbReference type="GO" id="GO:0005886">
    <property type="term" value="C:plasma membrane"/>
    <property type="evidence" value="ECO:0007669"/>
    <property type="project" value="UniProtKB-SubCell"/>
</dbReference>
<keyword evidence="5" id="KW-0653">Protein transport</keyword>
<dbReference type="PROSITE" id="PS51257">
    <property type="entry name" value="PROKAR_LIPOPROTEIN"/>
    <property type="match status" value="1"/>
</dbReference>
<proteinExistence type="inferred from homology"/>
<evidence type="ECO:0000256" key="8">
    <source>
        <dbReference type="ARBA" id="ARBA00023186"/>
    </source>
</evidence>
<keyword evidence="4 9" id="KW-0812">Transmembrane</keyword>
<evidence type="ECO:0000256" key="3">
    <source>
        <dbReference type="ARBA" id="ARBA00022475"/>
    </source>
</evidence>
<feature type="domain" description="Membrane insertase YidC/Oxa/ALB C-terminal" evidence="11">
    <location>
        <begin position="65"/>
        <end position="273"/>
    </location>
</feature>
<comment type="similarity">
    <text evidence="9">Belongs to the OXA1/ALB3/YidC family.</text>
</comment>
<comment type="subcellular location">
    <subcellularLocation>
        <location evidence="1">Cell membrane</location>
        <topology evidence="1">Multi-pass membrane protein</topology>
    </subcellularLocation>
    <subcellularLocation>
        <location evidence="9">Membrane</location>
        <topology evidence="9">Multi-pass membrane protein</topology>
    </subcellularLocation>
</comment>
<feature type="transmembrane region" description="Helical" evidence="10">
    <location>
        <begin position="235"/>
        <end position="260"/>
    </location>
</feature>
<dbReference type="FunCoup" id="F7PWT4">
    <property type="interactions" value="312"/>
</dbReference>
<reference evidence="12 13" key="1">
    <citation type="journal article" date="2011" name="J. Bacteriol.">
        <title>Genome sequence of Haloplasma contractile, an unusual contractile bacterium from a deep-sea anoxic brine lake.</title>
        <authorList>
            <person name="Antunes A."/>
            <person name="Alam I."/>
            <person name="El Dorry H."/>
            <person name="Siam R."/>
            <person name="Robertson A."/>
            <person name="Bajic V.B."/>
            <person name="Stingl U."/>
        </authorList>
    </citation>
    <scope>NUCLEOTIDE SEQUENCE [LARGE SCALE GENOMIC DNA]</scope>
    <source>
        <strain evidence="12 13">SSD-17B</strain>
    </source>
</reference>
<dbReference type="NCBIfam" id="TIGR03592">
    <property type="entry name" value="yidC_oxa1_cterm"/>
    <property type="match status" value="1"/>
</dbReference>
<keyword evidence="13" id="KW-1185">Reference proteome</keyword>
<dbReference type="InterPro" id="IPR047196">
    <property type="entry name" value="YidC_ALB_C"/>
</dbReference>
<reference evidence="12 13" key="2">
    <citation type="journal article" date="2013" name="PLoS ONE">
        <title>INDIGO - INtegrated Data Warehouse of MIcrobial GenOmes with Examples from the Red Sea Extremophiles.</title>
        <authorList>
            <person name="Alam I."/>
            <person name="Antunes A."/>
            <person name="Kamau A.A."/>
            <person name="Ba Alawi W."/>
            <person name="Kalkatawi M."/>
            <person name="Stingl U."/>
            <person name="Bajic V.B."/>
        </authorList>
    </citation>
    <scope>NUCLEOTIDE SEQUENCE [LARGE SCALE GENOMIC DNA]</scope>
    <source>
        <strain evidence="12 13">SSD-17B</strain>
    </source>
</reference>
<evidence type="ECO:0000259" key="11">
    <source>
        <dbReference type="Pfam" id="PF02096"/>
    </source>
</evidence>